<feature type="domain" description="NB-ARC" evidence="7">
    <location>
        <begin position="200"/>
        <end position="341"/>
    </location>
</feature>
<dbReference type="SUPFAM" id="SSF52540">
    <property type="entry name" value="P-loop containing nucleoside triphosphate hydrolases"/>
    <property type="match status" value="1"/>
</dbReference>
<reference evidence="11" key="1">
    <citation type="submission" date="2015-04" db="UniProtKB">
        <authorList>
            <consortium name="EnsemblPlants"/>
        </authorList>
    </citation>
    <scope>IDENTIFICATION</scope>
</reference>
<dbReference type="Gramene" id="OMERI01G00450.1">
    <property type="protein sequence ID" value="OMERI01G00450.1"/>
    <property type="gene ID" value="OMERI01G00450"/>
</dbReference>
<name>A0A0E0BW13_9ORYZ</name>
<evidence type="ECO:0000256" key="1">
    <source>
        <dbReference type="ARBA" id="ARBA00008894"/>
    </source>
</evidence>
<dbReference type="GO" id="GO:0005524">
    <property type="term" value="F:ATP binding"/>
    <property type="evidence" value="ECO:0007669"/>
    <property type="project" value="UniProtKB-KW"/>
</dbReference>
<dbReference type="Proteomes" id="UP000008021">
    <property type="component" value="Chromosome 1"/>
</dbReference>
<dbReference type="InterPro" id="IPR058922">
    <property type="entry name" value="WHD_DRP"/>
</dbReference>
<dbReference type="InterPro" id="IPR041118">
    <property type="entry name" value="Rx_N"/>
</dbReference>
<keyword evidence="4" id="KW-0547">Nucleotide-binding</keyword>
<dbReference type="PANTHER" id="PTHR36766">
    <property type="entry name" value="PLANT BROAD-SPECTRUM MILDEW RESISTANCE PROTEIN RPW8"/>
    <property type="match status" value="1"/>
</dbReference>
<keyword evidence="6" id="KW-0067">ATP-binding</keyword>
<dbReference type="Pfam" id="PF18052">
    <property type="entry name" value="Rx_N"/>
    <property type="match status" value="1"/>
</dbReference>
<dbReference type="EnsemblPlants" id="OMERI01G00450.1">
    <property type="protein sequence ID" value="OMERI01G00450.1"/>
    <property type="gene ID" value="OMERI01G00450"/>
</dbReference>
<proteinExistence type="inferred from homology"/>
<dbReference type="PANTHER" id="PTHR36766:SF64">
    <property type="entry name" value="OS12G0206100 PROTEIN"/>
    <property type="match status" value="1"/>
</dbReference>
<dbReference type="eggNOG" id="KOG4658">
    <property type="taxonomic scope" value="Eukaryota"/>
</dbReference>
<dbReference type="Gene3D" id="1.10.10.10">
    <property type="entry name" value="Winged helix-like DNA-binding domain superfamily/Winged helix DNA-binding domain"/>
    <property type="match status" value="1"/>
</dbReference>
<dbReference type="InterPro" id="IPR027417">
    <property type="entry name" value="P-loop_NTPase"/>
</dbReference>
<keyword evidence="5" id="KW-0611">Plant defense</keyword>
<evidence type="ECO:0000313" key="12">
    <source>
        <dbReference type="Proteomes" id="UP000008021"/>
    </source>
</evidence>
<dbReference type="AlphaFoldDB" id="A0A0E0BW13"/>
<comment type="similarity">
    <text evidence="1">Belongs to the disease resistance NB-LRR family.</text>
</comment>
<feature type="domain" description="R13L1/DRL21-like LRR repeat region" evidence="10">
    <location>
        <begin position="692"/>
        <end position="816"/>
    </location>
</feature>
<sequence>MEAAVGAANWVVGMVLNKLSDELMAGYMASRELGRNMDQIKRDLNYMLGLLQAAEGREIADNLGLQRLLGDLCNKADEAEDVLDELHYFIIRDEFDGTREATPDLGAQLQHARHAARNTAAELSFDRVALSQKIKSLIQDIHSICPPISDLLQKCSVSVPTSMERPNTSSVITQKKLYGRDAIFDQAMEELLKGGIHHTQDYISVLPIVGPGGVGKTTFAQHLYNDNRTKQHFTVMVWVCVSTNFDVTELTRKILRSLDATESQGTNRGYETSDLDQLHKSIQEKLKSKRFLIVLDDIWEHDSSKAASTKSFTKAEWEKLLAPFGTGETNGNMVLVTTRETQDENDKEKLIDIGKQIAKKLKCNPLAAKTVGPLLRKKSTRKHWMEILEKQEWLKQKDGDASIIPALKISYDYLPFYLKKCFSYCALFPEDYKFDSLEMSCFWDSIGIIYSSGKNDKIEDIGSQYLNELYDNGFLMKVDDKHYVMHDLLHELSHTVTSSGECASINYSSFKADDILPSIRHLSITIEGKYVESFKGEMEKLKERVDIRNLRSVMIFGSYKSKRIANVLKDTLDEMMALRVLFIFINSPNSLPNNFSKLVHLRYLKIGSWSRGQMCIPSTVSKLSKLYHLKFLDLKSWDGSHNLPKDFSRLINLRHFLAKNEFHSNISEVGKMKKCLQELKEFHVKKDTSGFELAQLGQLEELRIRGLENVSREEAIEAKLKDKSKLTKLELVCGTSRTEVVSNIENHDDDILDSLRPHSNLTELSIVNLGGGVAPSWLGSNIHVTNLHTLHLHGVSWATLVPVGKIRFLRELQLRNIIGMCQFGPDFPGGTTNTSFRYLKNIMFEAMPDFAKWFGGANSHLFSGLESLHCIDCPKLNDLPLSNCSSSSPEETNTIWFPNLCCLNIKRCPELSLTPVTHTSTLTDFCLDKCVSSIYETKRYKTKLIVTMVLWPSKIWMARTKTTMPQVAFQLEHLRVDSISAVLVTPVCSFLFPTLRELSIYNDDRVKSFSDKHEGALQLLTSLKTLAFWDLKVLQSLPQGLHRLPSLTWLIISGCPEINRFRRTASPITIGVAKALCFQHLHDECSPLFGSQRWRVILSWHRKRAGLLEQGIVLISSGG</sequence>
<dbReference type="GO" id="GO:0043531">
    <property type="term" value="F:ADP binding"/>
    <property type="evidence" value="ECO:0007669"/>
    <property type="project" value="InterPro"/>
</dbReference>
<dbReference type="SUPFAM" id="SSF52058">
    <property type="entry name" value="L domain-like"/>
    <property type="match status" value="1"/>
</dbReference>
<dbReference type="GO" id="GO:0006952">
    <property type="term" value="P:defense response"/>
    <property type="evidence" value="ECO:0007669"/>
    <property type="project" value="UniProtKB-KW"/>
</dbReference>
<feature type="domain" description="Disease resistance protein winged helix" evidence="9">
    <location>
        <begin position="427"/>
        <end position="492"/>
    </location>
</feature>
<keyword evidence="2" id="KW-0433">Leucine-rich repeat</keyword>
<evidence type="ECO:0000313" key="11">
    <source>
        <dbReference type="EnsemblPlants" id="OMERI01G00450.1"/>
    </source>
</evidence>
<keyword evidence="12" id="KW-1185">Reference proteome</keyword>
<dbReference type="Gene3D" id="3.80.10.10">
    <property type="entry name" value="Ribonuclease Inhibitor"/>
    <property type="match status" value="2"/>
</dbReference>
<evidence type="ECO:0000259" key="7">
    <source>
        <dbReference type="Pfam" id="PF00931"/>
    </source>
</evidence>
<feature type="domain" description="Disease resistance N-terminal" evidence="8">
    <location>
        <begin position="11"/>
        <end position="94"/>
    </location>
</feature>
<dbReference type="Pfam" id="PF23559">
    <property type="entry name" value="WHD_DRP"/>
    <property type="match status" value="1"/>
</dbReference>
<dbReference type="GO" id="GO:0051707">
    <property type="term" value="P:response to other organism"/>
    <property type="evidence" value="ECO:0007669"/>
    <property type="project" value="UniProtKB-ARBA"/>
</dbReference>
<evidence type="ECO:0000256" key="6">
    <source>
        <dbReference type="ARBA" id="ARBA00022840"/>
    </source>
</evidence>
<evidence type="ECO:0000256" key="4">
    <source>
        <dbReference type="ARBA" id="ARBA00022741"/>
    </source>
</evidence>
<dbReference type="PRINTS" id="PR00364">
    <property type="entry name" value="DISEASERSIST"/>
</dbReference>
<evidence type="ECO:0000256" key="2">
    <source>
        <dbReference type="ARBA" id="ARBA00022614"/>
    </source>
</evidence>
<dbReference type="Pfam" id="PF00931">
    <property type="entry name" value="NB-ARC"/>
    <property type="match status" value="1"/>
</dbReference>
<dbReference type="InterPro" id="IPR032675">
    <property type="entry name" value="LRR_dom_sf"/>
</dbReference>
<keyword evidence="3" id="KW-0677">Repeat</keyword>
<dbReference type="Pfam" id="PF25019">
    <property type="entry name" value="LRR_R13L1-DRL21"/>
    <property type="match status" value="1"/>
</dbReference>
<reference evidence="11" key="2">
    <citation type="submission" date="2018-05" db="EMBL/GenBank/DDBJ databases">
        <title>OmerRS3 (Oryza meridionalis Reference Sequence Version 3).</title>
        <authorList>
            <person name="Zhang J."/>
            <person name="Kudrna D."/>
            <person name="Lee S."/>
            <person name="Talag J."/>
            <person name="Welchert J."/>
            <person name="Wing R.A."/>
        </authorList>
    </citation>
    <scope>NUCLEOTIDE SEQUENCE [LARGE SCALE GENOMIC DNA]</scope>
    <source>
        <strain evidence="11">cv. OR44</strain>
    </source>
</reference>
<evidence type="ECO:0000259" key="10">
    <source>
        <dbReference type="Pfam" id="PF25019"/>
    </source>
</evidence>
<accession>A0A0E0BW13</accession>
<protein>
    <recommendedName>
        <fullName evidence="13">NB-ARC domain-containing protein</fullName>
    </recommendedName>
</protein>
<dbReference type="InterPro" id="IPR002182">
    <property type="entry name" value="NB-ARC"/>
</dbReference>
<evidence type="ECO:0000259" key="9">
    <source>
        <dbReference type="Pfam" id="PF23559"/>
    </source>
</evidence>
<dbReference type="InterPro" id="IPR036388">
    <property type="entry name" value="WH-like_DNA-bd_sf"/>
</dbReference>
<dbReference type="InterPro" id="IPR056789">
    <property type="entry name" value="LRR_R13L1-DRL21"/>
</dbReference>
<dbReference type="HOGENOM" id="CLU_000837_8_4_1"/>
<evidence type="ECO:0000259" key="8">
    <source>
        <dbReference type="Pfam" id="PF18052"/>
    </source>
</evidence>
<dbReference type="STRING" id="40149.A0A0E0BW13"/>
<organism evidence="11">
    <name type="scientific">Oryza meridionalis</name>
    <dbReference type="NCBI Taxonomy" id="40149"/>
    <lineage>
        <taxon>Eukaryota</taxon>
        <taxon>Viridiplantae</taxon>
        <taxon>Streptophyta</taxon>
        <taxon>Embryophyta</taxon>
        <taxon>Tracheophyta</taxon>
        <taxon>Spermatophyta</taxon>
        <taxon>Magnoliopsida</taxon>
        <taxon>Liliopsida</taxon>
        <taxon>Poales</taxon>
        <taxon>Poaceae</taxon>
        <taxon>BOP clade</taxon>
        <taxon>Oryzoideae</taxon>
        <taxon>Oryzeae</taxon>
        <taxon>Oryzinae</taxon>
        <taxon>Oryza</taxon>
    </lineage>
</organism>
<dbReference type="Gene3D" id="3.40.50.300">
    <property type="entry name" value="P-loop containing nucleotide triphosphate hydrolases"/>
    <property type="match status" value="1"/>
</dbReference>
<evidence type="ECO:0000256" key="5">
    <source>
        <dbReference type="ARBA" id="ARBA00022821"/>
    </source>
</evidence>
<evidence type="ECO:0000256" key="3">
    <source>
        <dbReference type="ARBA" id="ARBA00022737"/>
    </source>
</evidence>
<evidence type="ECO:0008006" key="13">
    <source>
        <dbReference type="Google" id="ProtNLM"/>
    </source>
</evidence>